<keyword evidence="2" id="KW-1185">Reference proteome</keyword>
<evidence type="ECO:0000313" key="1">
    <source>
        <dbReference type="EMBL" id="PAV58668.1"/>
    </source>
</evidence>
<dbReference type="EMBL" id="LIAE01010566">
    <property type="protein sequence ID" value="PAV58668.1"/>
    <property type="molecule type" value="Genomic_DNA"/>
</dbReference>
<protein>
    <submittedName>
        <fullName evidence="1">Uncharacterized protein</fullName>
    </submittedName>
</protein>
<dbReference type="InterPro" id="IPR027417">
    <property type="entry name" value="P-loop_NTPase"/>
</dbReference>
<dbReference type="SUPFAM" id="SSF52540">
    <property type="entry name" value="P-loop containing nucleoside triphosphate hydrolases"/>
    <property type="match status" value="1"/>
</dbReference>
<accession>A0A2A2JA80</accession>
<proteinExistence type="predicted"/>
<dbReference type="STRING" id="2018661.A0A2A2JA80"/>
<gene>
    <name evidence="1" type="ORF">WR25_10050</name>
</gene>
<name>A0A2A2JA80_9BILA</name>
<dbReference type="AlphaFoldDB" id="A0A2A2JA80"/>
<dbReference type="Gene3D" id="3.40.50.300">
    <property type="entry name" value="P-loop containing nucleotide triphosphate hydrolases"/>
    <property type="match status" value="1"/>
</dbReference>
<reference evidence="1" key="1">
    <citation type="journal article" date="2017" name="Curr. Biol.">
        <title>Genome architecture and evolution of a unichromosomal asexual nematode.</title>
        <authorList>
            <person name="Fradin H."/>
            <person name="Zegar C."/>
            <person name="Gutwein M."/>
            <person name="Lucas J."/>
            <person name="Kovtun M."/>
            <person name="Corcoran D."/>
            <person name="Baugh L.R."/>
            <person name="Kiontke K."/>
            <person name="Gunsalus K."/>
            <person name="Fitch D.H."/>
            <person name="Piano F."/>
        </authorList>
    </citation>
    <scope>NUCLEOTIDE SEQUENCE [LARGE SCALE GENOMIC DNA]</scope>
    <source>
        <strain evidence="1">PF1309</strain>
    </source>
</reference>
<evidence type="ECO:0000313" key="2">
    <source>
        <dbReference type="Proteomes" id="UP000218231"/>
    </source>
</evidence>
<organism evidence="1 2">
    <name type="scientific">Diploscapter pachys</name>
    <dbReference type="NCBI Taxonomy" id="2018661"/>
    <lineage>
        <taxon>Eukaryota</taxon>
        <taxon>Metazoa</taxon>
        <taxon>Ecdysozoa</taxon>
        <taxon>Nematoda</taxon>
        <taxon>Chromadorea</taxon>
        <taxon>Rhabditida</taxon>
        <taxon>Rhabditina</taxon>
        <taxon>Rhabditomorpha</taxon>
        <taxon>Rhabditoidea</taxon>
        <taxon>Rhabditidae</taxon>
        <taxon>Diploscapter</taxon>
    </lineage>
</organism>
<dbReference type="Proteomes" id="UP000218231">
    <property type="component" value="Unassembled WGS sequence"/>
</dbReference>
<comment type="caution">
    <text evidence="1">The sequence shown here is derived from an EMBL/GenBank/DDBJ whole genome shotgun (WGS) entry which is preliminary data.</text>
</comment>
<sequence length="144" mass="16200">MSSAAQWYRTRNEVQQKWVNGEIPVVVATIAFGMGIDKADAKKGSSDDAKDIQSKALQTGFEKMIEDCEKRREAIVRTAIQALDDNSFQTDNQQKAVDIEYNSCCLQSKTLSSYNHKAAQVVVFLFNSGMCPVQCENDYFVDQR</sequence>